<accession>A0A9D1R3J1</accession>
<reference evidence="1" key="1">
    <citation type="journal article" date="2021" name="PeerJ">
        <title>Extensive microbial diversity within the chicken gut microbiome revealed by metagenomics and culture.</title>
        <authorList>
            <person name="Gilroy R."/>
            <person name="Ravi A."/>
            <person name="Getino M."/>
            <person name="Pursley I."/>
            <person name="Horton D.L."/>
            <person name="Alikhan N.F."/>
            <person name="Baker D."/>
            <person name="Gharbi K."/>
            <person name="Hall N."/>
            <person name="Watson M."/>
            <person name="Adriaenssens E.M."/>
            <person name="Foster-Nyarko E."/>
            <person name="Jarju S."/>
            <person name="Secka A."/>
            <person name="Antonio M."/>
            <person name="Oren A."/>
            <person name="Chaudhuri R.R."/>
            <person name="La Ragione R."/>
            <person name="Hildebrand F."/>
            <person name="Pallen M.J."/>
        </authorList>
    </citation>
    <scope>NUCLEOTIDE SEQUENCE</scope>
    <source>
        <strain evidence="1">CHK195-6426</strain>
    </source>
</reference>
<name>A0A9D1R3J1_9FIRM</name>
<protein>
    <submittedName>
        <fullName evidence="1">Uncharacterized protein</fullName>
    </submittedName>
</protein>
<evidence type="ECO:0000313" key="2">
    <source>
        <dbReference type="Proteomes" id="UP000824265"/>
    </source>
</evidence>
<dbReference type="Proteomes" id="UP000824265">
    <property type="component" value="Unassembled WGS sequence"/>
</dbReference>
<gene>
    <name evidence="1" type="ORF">H9742_04865</name>
</gene>
<comment type="caution">
    <text evidence="1">The sequence shown here is derived from an EMBL/GenBank/DDBJ whole genome shotgun (WGS) entry which is preliminary data.</text>
</comment>
<reference evidence="1" key="2">
    <citation type="submission" date="2021-04" db="EMBL/GenBank/DDBJ databases">
        <authorList>
            <person name="Gilroy R."/>
        </authorList>
    </citation>
    <scope>NUCLEOTIDE SEQUENCE</scope>
    <source>
        <strain evidence="1">CHK195-6426</strain>
    </source>
</reference>
<dbReference type="AlphaFoldDB" id="A0A9D1R3J1"/>
<dbReference type="EMBL" id="DXGH01000027">
    <property type="protein sequence ID" value="HIW80853.1"/>
    <property type="molecule type" value="Genomic_DNA"/>
</dbReference>
<organism evidence="1 2">
    <name type="scientific">Candidatus Acetatifactor stercoripullorum</name>
    <dbReference type="NCBI Taxonomy" id="2838414"/>
    <lineage>
        <taxon>Bacteria</taxon>
        <taxon>Bacillati</taxon>
        <taxon>Bacillota</taxon>
        <taxon>Clostridia</taxon>
        <taxon>Lachnospirales</taxon>
        <taxon>Lachnospiraceae</taxon>
        <taxon>Acetatifactor</taxon>
    </lineage>
</organism>
<evidence type="ECO:0000313" key="1">
    <source>
        <dbReference type="EMBL" id="HIW80853.1"/>
    </source>
</evidence>
<proteinExistence type="predicted"/>
<sequence>MQINGVGNSHSDTHNVTTCIHTQTHSLEGKAGAAWESASATPQSAETVTQPQGTFSLSAWLKSTLNAAKTFAQNLWGGGVQETLEEGSKEAYPEKTVLQEPVLEETQDASGKLHGPQVAAGALGVQTPQSLLQQNPYFSPAEAAGSGQATLAQKVKIRFQKVSKYLTGQFSGKKEFQAKQERPREDLRRHSRYRQDDLEIDCVLTDDSYLLDSYDRKGEYRKLSAKE</sequence>